<keyword evidence="2" id="KW-0186">Copper</keyword>
<name>A0A7S2SA39_9STRA</name>
<gene>
    <name evidence="5" type="ORF">RMAR1173_LOCUS12713</name>
</gene>
<organism evidence="5">
    <name type="scientific">Rhizochromulina marina</name>
    <dbReference type="NCBI Taxonomy" id="1034831"/>
    <lineage>
        <taxon>Eukaryota</taxon>
        <taxon>Sar</taxon>
        <taxon>Stramenopiles</taxon>
        <taxon>Ochrophyta</taxon>
        <taxon>Dictyochophyceae</taxon>
        <taxon>Rhizochromulinales</taxon>
        <taxon>Rhizochromulina</taxon>
    </lineage>
</organism>
<keyword evidence="1" id="KW-0479">Metal-binding</keyword>
<reference evidence="5" key="1">
    <citation type="submission" date="2021-01" db="EMBL/GenBank/DDBJ databases">
        <authorList>
            <person name="Corre E."/>
            <person name="Pelletier E."/>
            <person name="Niang G."/>
            <person name="Scheremetjew M."/>
            <person name="Finn R."/>
            <person name="Kale V."/>
            <person name="Holt S."/>
            <person name="Cochrane G."/>
            <person name="Meng A."/>
            <person name="Brown T."/>
            <person name="Cohen L."/>
        </authorList>
    </citation>
    <scope>NUCLEOTIDE SEQUENCE</scope>
    <source>
        <strain evidence="5">CCMP1243</strain>
    </source>
</reference>
<dbReference type="Pfam" id="PF00264">
    <property type="entry name" value="Tyrosinase"/>
    <property type="match status" value="1"/>
</dbReference>
<sequence>MPAVEYQRPMRVTAFFGALAVFLLGAAVYRSSVQQPTVGVSTVTLATAEEATTDNSTSRSLICKTSYEEKNGRTLGYLYGFGSVAQAYRETYLTLNTGEAVYWTVDDVEVTTDEPLKEISVLFKDLDKHTVAINHGEEVFTVHSKVVRREIRDLDQADLDAYLDAAYEIYTVGQEAGVSKYGENFESIYKLLQIHLYGAADKACDHWHDDAGMVNHHVGITWKFEQSLRMIDPTTASHYWDYTREVANGVAWWETSIFQDDYFGSNSPDNEDHIVTEGRWGYLPIMANAREFSTIVNPYGLLRSPWNTNPVPYLMRSNETVGIYADGYQNFATCKDFAEAIDDHSFSDLMNALNGELHGPVHIMIGGHWGMSELYKKIFLKLKGGADAFLLMAKYLWRQGVIRVPEYCAKDTPGEHCKSTCPESIVGAKKGLDVEEIFHRYGLYNVSDNIGTMVRLGHLMGATDWEILQELCSFGYPGEMFTSSAPQDPTFWPLHGNVERVLQLLRVKKHAKKYEFDETWGYEHKSYTPSDTHHVCDWTGVEGMEMPTCYSGTCPGHRADDLLPFGGLMEDQDGFYTNQEFYDLISPGNSEMPYVYDSIDFWPGCTDASLWKEYEIYATKTKSETFNSGSSYGKPAAEGNEGKSWMDGRPPALP</sequence>
<proteinExistence type="predicted"/>
<dbReference type="AlphaFoldDB" id="A0A7S2SA39"/>
<dbReference type="SUPFAM" id="SSF48056">
    <property type="entry name" value="Di-copper centre-containing domain"/>
    <property type="match status" value="1"/>
</dbReference>
<dbReference type="InterPro" id="IPR002227">
    <property type="entry name" value="Tyrosinase_Cu-bd"/>
</dbReference>
<accession>A0A7S2SA39</accession>
<dbReference type="GO" id="GO:0046872">
    <property type="term" value="F:metal ion binding"/>
    <property type="evidence" value="ECO:0007669"/>
    <property type="project" value="UniProtKB-KW"/>
</dbReference>
<dbReference type="PANTHER" id="PTHR11474">
    <property type="entry name" value="TYROSINASE FAMILY MEMBER"/>
    <property type="match status" value="1"/>
</dbReference>
<protein>
    <recommendedName>
        <fullName evidence="4">Tyrosinase copper-binding domain-containing protein</fullName>
    </recommendedName>
</protein>
<feature type="region of interest" description="Disordered" evidence="3">
    <location>
        <begin position="624"/>
        <end position="654"/>
    </location>
</feature>
<evidence type="ECO:0000313" key="5">
    <source>
        <dbReference type="EMBL" id="CAD9694151.1"/>
    </source>
</evidence>
<feature type="domain" description="Tyrosinase copper-binding" evidence="4">
    <location>
        <begin position="189"/>
        <end position="370"/>
    </location>
</feature>
<dbReference type="PANTHER" id="PTHR11474:SF126">
    <property type="entry name" value="TYROSINASE-LIKE PROTEIN TYR-1-RELATED"/>
    <property type="match status" value="1"/>
</dbReference>
<evidence type="ECO:0000256" key="3">
    <source>
        <dbReference type="SAM" id="MobiDB-lite"/>
    </source>
</evidence>
<dbReference type="GO" id="GO:0016491">
    <property type="term" value="F:oxidoreductase activity"/>
    <property type="evidence" value="ECO:0007669"/>
    <property type="project" value="InterPro"/>
</dbReference>
<dbReference type="InterPro" id="IPR050316">
    <property type="entry name" value="Tyrosinase/Hemocyanin"/>
</dbReference>
<dbReference type="Gene3D" id="1.10.1280.10">
    <property type="entry name" value="Di-copper center containing domain from catechol oxidase"/>
    <property type="match status" value="1"/>
</dbReference>
<evidence type="ECO:0000259" key="4">
    <source>
        <dbReference type="Pfam" id="PF00264"/>
    </source>
</evidence>
<evidence type="ECO:0000256" key="1">
    <source>
        <dbReference type="ARBA" id="ARBA00022723"/>
    </source>
</evidence>
<dbReference type="EMBL" id="HBHJ01019239">
    <property type="protein sequence ID" value="CAD9694151.1"/>
    <property type="molecule type" value="Transcribed_RNA"/>
</dbReference>
<dbReference type="InterPro" id="IPR008922">
    <property type="entry name" value="Di-copper_centre_dom_sf"/>
</dbReference>
<evidence type="ECO:0000256" key="2">
    <source>
        <dbReference type="ARBA" id="ARBA00023008"/>
    </source>
</evidence>